<reference evidence="1" key="1">
    <citation type="submission" date="2020-05" db="EMBL/GenBank/DDBJ databases">
        <authorList>
            <person name="Chiriac C."/>
            <person name="Salcher M."/>
            <person name="Ghai R."/>
            <person name="Kavagutti S V."/>
        </authorList>
    </citation>
    <scope>NUCLEOTIDE SEQUENCE</scope>
</reference>
<sequence>MARIDSTKIASLTKKTKFKTIRTGELPQKMAALANFHADLINHLSNEQKSRIQEQGLKHIAKYFESYVDHLARMSPERYHHIYEPGMVGDERGRLFKPSFEKTNKQATLLYSFKQSRVPGNSGHVFRMKATIMESGTPVQIEAKRAKRLAFEIDGEMVFAKETMVINPGGTAVQNSFSKTFNTFMTAKANQVLIDLGFYERIERSILEETKLVLRKISSGTISGMAAEAAKSANKISRRA</sequence>
<accession>A0A6J7WVL7</accession>
<evidence type="ECO:0000313" key="1">
    <source>
        <dbReference type="EMBL" id="CAB5221770.1"/>
    </source>
</evidence>
<dbReference type="EMBL" id="LR798295">
    <property type="protein sequence ID" value="CAB5221770.1"/>
    <property type="molecule type" value="Genomic_DNA"/>
</dbReference>
<organism evidence="1">
    <name type="scientific">uncultured Caudovirales phage</name>
    <dbReference type="NCBI Taxonomy" id="2100421"/>
    <lineage>
        <taxon>Viruses</taxon>
        <taxon>Duplodnaviria</taxon>
        <taxon>Heunggongvirae</taxon>
        <taxon>Uroviricota</taxon>
        <taxon>Caudoviricetes</taxon>
        <taxon>Peduoviridae</taxon>
        <taxon>Maltschvirus</taxon>
        <taxon>Maltschvirus maltsch</taxon>
    </lineage>
</organism>
<protein>
    <submittedName>
        <fullName evidence="1">Uncharacterized protein</fullName>
    </submittedName>
</protein>
<proteinExistence type="predicted"/>
<name>A0A6J7WVL7_9CAUD</name>
<gene>
    <name evidence="1" type="ORF">UFOVP359_60</name>
</gene>